<dbReference type="RefSeq" id="WP_153235229.1">
    <property type="nucleotide sequence ID" value="NZ_WINI01000007.1"/>
</dbReference>
<gene>
    <name evidence="1" type="ORF">GEV47_13155</name>
</gene>
<reference evidence="1 2" key="1">
    <citation type="submission" date="2019-10" db="EMBL/GenBank/DDBJ databases">
        <title>Glaciimonas soli sp. nov., a psychrophilic bacterium isolated from the forest soil of a high elevation mountain in Taiwan.</title>
        <authorList>
            <person name="Wang L.-T."/>
            <person name="Shieh W.Y."/>
        </authorList>
    </citation>
    <scope>NUCLEOTIDE SEQUENCE [LARGE SCALE GENOMIC DNA]</scope>
    <source>
        <strain evidence="1 2">GS1</strain>
    </source>
</reference>
<name>A0A843YWM2_9BURK</name>
<accession>A0A843YWM2</accession>
<proteinExistence type="predicted"/>
<evidence type="ECO:0000313" key="2">
    <source>
        <dbReference type="Proteomes" id="UP000451565"/>
    </source>
</evidence>
<evidence type="ECO:0000313" key="1">
    <source>
        <dbReference type="EMBL" id="MQR01622.1"/>
    </source>
</evidence>
<comment type="caution">
    <text evidence="1">The sequence shown here is derived from an EMBL/GenBank/DDBJ whole genome shotgun (WGS) entry which is preliminary data.</text>
</comment>
<dbReference type="OrthoDB" id="9177834at2"/>
<sequence length="412" mass="46718">MSKQHSIATIDKRPYFEKALAFGVKNAIISHEKCQTIIADGAKGTLQVADFFGTKHLQSDLENARLRITHLVSLYLEDRFEDNLKLAAESLRDNTFLSHSRGGNEMLKALHALPNCTVFGDSESQSVKEFQNEHTLKKPFSLKAYRKERQVRLDAELTMHAALWFAEQMQVAQQSALDFTSAETVIRTALLLRASGVEEYANNPPTRLAFAHALDHIRTQFLASGKFKISKKLLDDVPSEYSAITQKVRREIEKNDASLILNASMTLAELINTIELRYFIADSGMEEIGSFDALIAKEWHKITQGKEDPYSRLTVFLCLAASIKPKTTLSETEARTIIRQVREFGFDNDAVASFIKDEAPFELKENLLALWEEEFLPEAEQYLLDEDDLKYMLALKFLKENCNIKSKDAANK</sequence>
<dbReference type="Proteomes" id="UP000451565">
    <property type="component" value="Unassembled WGS sequence"/>
</dbReference>
<keyword evidence="2" id="KW-1185">Reference proteome</keyword>
<protein>
    <submittedName>
        <fullName evidence="1">Uncharacterized protein</fullName>
    </submittedName>
</protein>
<organism evidence="1 2">
    <name type="scientific">Glaciimonas soli</name>
    <dbReference type="NCBI Taxonomy" id="2590999"/>
    <lineage>
        <taxon>Bacteria</taxon>
        <taxon>Pseudomonadati</taxon>
        <taxon>Pseudomonadota</taxon>
        <taxon>Betaproteobacteria</taxon>
        <taxon>Burkholderiales</taxon>
        <taxon>Oxalobacteraceae</taxon>
        <taxon>Glaciimonas</taxon>
    </lineage>
</organism>
<dbReference type="AlphaFoldDB" id="A0A843YWM2"/>
<dbReference type="EMBL" id="WINI01000007">
    <property type="protein sequence ID" value="MQR01622.1"/>
    <property type="molecule type" value="Genomic_DNA"/>
</dbReference>